<dbReference type="Proteomes" id="UP000023067">
    <property type="component" value="Unassembled WGS sequence"/>
</dbReference>
<protein>
    <submittedName>
        <fullName evidence="3">Sialic acid transporter</fullName>
    </submittedName>
</protein>
<organism evidence="3 4">
    <name type="scientific">Brachybacterium phenoliresistens</name>
    <dbReference type="NCBI Taxonomy" id="396014"/>
    <lineage>
        <taxon>Bacteria</taxon>
        <taxon>Bacillati</taxon>
        <taxon>Actinomycetota</taxon>
        <taxon>Actinomycetes</taxon>
        <taxon>Micrococcales</taxon>
        <taxon>Dermabacteraceae</taxon>
        <taxon>Brachybacterium</taxon>
    </lineage>
</organism>
<dbReference type="RefSeq" id="WP_232226284.1">
    <property type="nucleotide sequence ID" value="NZ_KK069992.1"/>
</dbReference>
<dbReference type="CDD" id="cd06193">
    <property type="entry name" value="siderophore_interacting"/>
    <property type="match status" value="1"/>
</dbReference>
<dbReference type="PANTHER" id="PTHR30157">
    <property type="entry name" value="FERRIC REDUCTASE, NADPH-DEPENDENT"/>
    <property type="match status" value="1"/>
</dbReference>
<reference evidence="3 4" key="1">
    <citation type="submission" date="2014-02" db="EMBL/GenBank/DDBJ databases">
        <title>Genome sequence of Brachybacterium phenoliresistens strain W13A50.</title>
        <authorList>
            <person name="Wang X."/>
        </authorList>
    </citation>
    <scope>NUCLEOTIDE SEQUENCE [LARGE SCALE GENOMIC DNA]</scope>
    <source>
        <strain evidence="3 4">W13A50</strain>
    </source>
</reference>
<feature type="compositionally biased region" description="Low complexity" evidence="1">
    <location>
        <begin position="282"/>
        <end position="297"/>
    </location>
</feature>
<dbReference type="STRING" id="396014.BF93_16925"/>
<dbReference type="InterPro" id="IPR017938">
    <property type="entry name" value="Riboflavin_synthase-like_b-brl"/>
</dbReference>
<feature type="domain" description="FAD-binding FR-type" evidence="2">
    <location>
        <begin position="6"/>
        <end position="163"/>
    </location>
</feature>
<dbReference type="PATRIC" id="fig|396014.3.peg.1728"/>
<dbReference type="SUPFAM" id="SSF63380">
    <property type="entry name" value="Riboflavin synthase domain-like"/>
    <property type="match status" value="1"/>
</dbReference>
<dbReference type="PANTHER" id="PTHR30157:SF0">
    <property type="entry name" value="NADPH-DEPENDENT FERRIC-CHELATE REDUCTASE"/>
    <property type="match status" value="1"/>
</dbReference>
<accession>Z9JUL8</accession>
<dbReference type="PROSITE" id="PS51384">
    <property type="entry name" value="FAD_FR"/>
    <property type="match status" value="1"/>
</dbReference>
<dbReference type="Pfam" id="PF04954">
    <property type="entry name" value="SIP"/>
    <property type="match status" value="1"/>
</dbReference>
<evidence type="ECO:0000313" key="3">
    <source>
        <dbReference type="EMBL" id="EWS81486.1"/>
    </source>
</evidence>
<dbReference type="AlphaFoldDB" id="Z9JUL8"/>
<dbReference type="InterPro" id="IPR039374">
    <property type="entry name" value="SIP_fam"/>
</dbReference>
<name>Z9JUL8_9MICO</name>
<dbReference type="InterPro" id="IPR013113">
    <property type="entry name" value="SIP_FAD-bd"/>
</dbReference>
<proteinExistence type="predicted"/>
<dbReference type="HOGENOM" id="CLU_040923_2_0_11"/>
<dbReference type="Gene3D" id="2.40.30.10">
    <property type="entry name" value="Translation factors"/>
    <property type="match status" value="1"/>
</dbReference>
<dbReference type="InterPro" id="IPR007037">
    <property type="entry name" value="SIP_rossman_dom"/>
</dbReference>
<dbReference type="EMBL" id="JDYK01000007">
    <property type="protein sequence ID" value="EWS81486.1"/>
    <property type="molecule type" value="Genomic_DNA"/>
</dbReference>
<evidence type="ECO:0000256" key="1">
    <source>
        <dbReference type="SAM" id="MobiDB-lite"/>
    </source>
</evidence>
<comment type="caution">
    <text evidence="3">The sequence shown here is derived from an EMBL/GenBank/DDBJ whole genome shotgun (WGS) entry which is preliminary data.</text>
</comment>
<dbReference type="Gene3D" id="3.40.50.80">
    <property type="entry name" value="Nucleotide-binding domain of ferredoxin-NADP reductase (FNR) module"/>
    <property type="match status" value="1"/>
</dbReference>
<dbReference type="InterPro" id="IPR039261">
    <property type="entry name" value="FNR_nucleotide-bd"/>
</dbReference>
<dbReference type="InterPro" id="IPR017927">
    <property type="entry name" value="FAD-bd_FR_type"/>
</dbReference>
<feature type="region of interest" description="Disordered" evidence="1">
    <location>
        <begin position="273"/>
        <end position="297"/>
    </location>
</feature>
<gene>
    <name evidence="3" type="ORF">BF93_16925</name>
</gene>
<sequence length="344" mass="36732">MPARTIACLDAEVLRIEDLTPSFRRVTFGGAGLDRFGIDGPPRDLRIKLLIPAHSPELLRRGEARRFDVPAFLAQQEAAGVSWYPAWLQIDPAERGWMRTYTVRAWREDVRELDVDIVLHTPADAEPAGPAERWARDARVGDRLHLLGPDREAPGPTGGIEFRPDATGDLLLVGDETAVPAIASILASLPPEACGRALLEVPLAADADAEALTLSAPAGVEVTWLPREGRAQGALLDAAVRELLRPGAGAAADAPLEEVDIDTTILWETGAREDAASQTGDAGAASPESGSASAPAGHGPEFSAWIAGEAGAVTGIRRYLVREVGVDRRRVAFMGYWRIGRAES</sequence>
<evidence type="ECO:0000259" key="2">
    <source>
        <dbReference type="PROSITE" id="PS51384"/>
    </source>
</evidence>
<dbReference type="GO" id="GO:0016491">
    <property type="term" value="F:oxidoreductase activity"/>
    <property type="evidence" value="ECO:0007669"/>
    <property type="project" value="InterPro"/>
</dbReference>
<evidence type="ECO:0000313" key="4">
    <source>
        <dbReference type="Proteomes" id="UP000023067"/>
    </source>
</evidence>
<dbReference type="Pfam" id="PF08021">
    <property type="entry name" value="FAD_binding_9"/>
    <property type="match status" value="1"/>
</dbReference>
<keyword evidence="4" id="KW-1185">Reference proteome</keyword>
<dbReference type="eggNOG" id="COG2375">
    <property type="taxonomic scope" value="Bacteria"/>
</dbReference>